<keyword evidence="1" id="KW-0472">Membrane</keyword>
<dbReference type="EMBL" id="CP060697">
    <property type="protein sequence ID" value="QNM82388.1"/>
    <property type="molecule type" value="Genomic_DNA"/>
</dbReference>
<evidence type="ECO:0000313" key="2">
    <source>
        <dbReference type="EMBL" id="QNM82388.1"/>
    </source>
</evidence>
<reference evidence="2 3" key="1">
    <citation type="submission" date="2020-08" db="EMBL/GenBank/DDBJ databases">
        <title>Sphingomonas sp. sand1-3 16S ribosomal RNA gene Genome sequencing and assembly.</title>
        <authorList>
            <person name="Kang M."/>
        </authorList>
    </citation>
    <scope>NUCLEOTIDE SEQUENCE [LARGE SCALE GENOMIC DNA]</scope>
    <source>
        <strain evidence="3">sand1-3</strain>
    </source>
</reference>
<evidence type="ECO:0000313" key="3">
    <source>
        <dbReference type="Proteomes" id="UP000515861"/>
    </source>
</evidence>
<keyword evidence="1" id="KW-0812">Transmembrane</keyword>
<dbReference type="KEGG" id="ssau:H8M03_10260"/>
<organism evidence="2 3">
    <name type="scientific">Sphingomonas sabuli</name>
    <dbReference type="NCBI Taxonomy" id="2764186"/>
    <lineage>
        <taxon>Bacteria</taxon>
        <taxon>Pseudomonadati</taxon>
        <taxon>Pseudomonadota</taxon>
        <taxon>Alphaproteobacteria</taxon>
        <taxon>Sphingomonadales</taxon>
        <taxon>Sphingomonadaceae</taxon>
        <taxon>Sphingomonas</taxon>
    </lineage>
</organism>
<evidence type="ECO:0000256" key="1">
    <source>
        <dbReference type="SAM" id="Phobius"/>
    </source>
</evidence>
<dbReference type="AlphaFoldDB" id="A0A7G9L189"/>
<feature type="transmembrane region" description="Helical" evidence="1">
    <location>
        <begin position="46"/>
        <end position="66"/>
    </location>
</feature>
<dbReference type="Proteomes" id="UP000515861">
    <property type="component" value="Chromosome"/>
</dbReference>
<sequence>MRDASFALAILASLFLAAGIVAGIRMLRKPDSSPPTKRNLERSSKAAMVIVIAFGLSAVAAVMALGGRFGS</sequence>
<accession>A0A7G9L189</accession>
<gene>
    <name evidence="2" type="ORF">H8M03_10260</name>
</gene>
<name>A0A7G9L189_9SPHN</name>
<protein>
    <submittedName>
        <fullName evidence="2">Uncharacterized protein</fullName>
    </submittedName>
</protein>
<proteinExistence type="predicted"/>
<keyword evidence="1" id="KW-1133">Transmembrane helix</keyword>
<dbReference type="RefSeq" id="WP_187479343.1">
    <property type="nucleotide sequence ID" value="NZ_CP060697.1"/>
</dbReference>
<keyword evidence="3" id="KW-1185">Reference proteome</keyword>